<sequence length="130" mass="13629">MGRLSETVIAFAGAGRASTETVVAFAGEKWVLLVQFSGAEVMVVSMVAVQGRAVVLSVSTSPSCRASCAKKFALLGLVVGVSAKKFALHAQNTPKLAFLRLLGELFRGNAAEGAVRGEFFRANRPCAQVL</sequence>
<dbReference type="EMBL" id="ACYT02000083">
    <property type="protein sequence ID" value="EFF78844.1"/>
    <property type="molecule type" value="Genomic_DNA"/>
</dbReference>
<protein>
    <submittedName>
        <fullName evidence="1">Uncharacterized protein</fullName>
    </submittedName>
</protein>
<evidence type="ECO:0000313" key="2">
    <source>
        <dbReference type="Proteomes" id="UP000003150"/>
    </source>
</evidence>
<accession>D4U205</accession>
<dbReference type="AlphaFoldDB" id="D4U205"/>
<gene>
    <name evidence="1" type="ORF">HMPREF0970_02258</name>
</gene>
<dbReference type="Proteomes" id="UP000003150">
    <property type="component" value="Unassembled WGS sequence"/>
</dbReference>
<reference evidence="1 2" key="1">
    <citation type="submission" date="2009-10" db="EMBL/GenBank/DDBJ databases">
        <authorList>
            <person name="Weinstock G."/>
            <person name="Sodergren E."/>
            <person name="Clifton S."/>
            <person name="Fulton L."/>
            <person name="Fulton B."/>
            <person name="Courtney L."/>
            <person name="Fronick C."/>
            <person name="Harrison M."/>
            <person name="Strong C."/>
            <person name="Farmer C."/>
            <person name="Delahaunty K."/>
            <person name="Markovic C."/>
            <person name="Hall O."/>
            <person name="Minx P."/>
            <person name="Tomlinson C."/>
            <person name="Mitreva M."/>
            <person name="Nelson J."/>
            <person name="Hou S."/>
            <person name="Wollam A."/>
            <person name="Pepin K.H."/>
            <person name="Johnson M."/>
            <person name="Bhonagiri V."/>
            <person name="Nash W.E."/>
            <person name="Warren W."/>
            <person name="Chinwalla A."/>
            <person name="Mardis E.R."/>
            <person name="Wilson R.K."/>
        </authorList>
    </citation>
    <scope>NUCLEOTIDE SEQUENCE [LARGE SCALE GENOMIC DNA]</scope>
    <source>
        <strain evidence="1 2">F0309</strain>
    </source>
</reference>
<evidence type="ECO:0000313" key="1">
    <source>
        <dbReference type="EMBL" id="EFF78844.1"/>
    </source>
</evidence>
<dbReference type="HOGENOM" id="CLU_159112_0_0_11"/>
<name>D4U205_9ACTO</name>
<proteinExistence type="predicted"/>
<organism evidence="1 2">
    <name type="scientific">Schaalia odontolytica F0309</name>
    <dbReference type="NCBI Taxonomy" id="649742"/>
    <lineage>
        <taxon>Bacteria</taxon>
        <taxon>Bacillati</taxon>
        <taxon>Actinomycetota</taxon>
        <taxon>Actinomycetes</taxon>
        <taxon>Actinomycetales</taxon>
        <taxon>Actinomycetaceae</taxon>
        <taxon>Schaalia</taxon>
    </lineage>
</organism>
<comment type="caution">
    <text evidence="1">The sequence shown here is derived from an EMBL/GenBank/DDBJ whole genome shotgun (WGS) entry which is preliminary data.</text>
</comment>